<organism evidence="1 2">
    <name type="scientific">Penicillium hetheringtonii</name>
    <dbReference type="NCBI Taxonomy" id="911720"/>
    <lineage>
        <taxon>Eukaryota</taxon>
        <taxon>Fungi</taxon>
        <taxon>Dikarya</taxon>
        <taxon>Ascomycota</taxon>
        <taxon>Pezizomycotina</taxon>
        <taxon>Eurotiomycetes</taxon>
        <taxon>Eurotiomycetidae</taxon>
        <taxon>Eurotiales</taxon>
        <taxon>Aspergillaceae</taxon>
        <taxon>Penicillium</taxon>
    </lineage>
</organism>
<evidence type="ECO:0000313" key="1">
    <source>
        <dbReference type="EMBL" id="KAJ5599922.1"/>
    </source>
</evidence>
<accession>A0AAD6E3D1</accession>
<keyword evidence="2" id="KW-1185">Reference proteome</keyword>
<dbReference type="Proteomes" id="UP001216150">
    <property type="component" value="Unassembled WGS sequence"/>
</dbReference>
<evidence type="ECO:0000313" key="2">
    <source>
        <dbReference type="Proteomes" id="UP001216150"/>
    </source>
</evidence>
<dbReference type="EMBL" id="JAQJAC010000001">
    <property type="protein sequence ID" value="KAJ5599922.1"/>
    <property type="molecule type" value="Genomic_DNA"/>
</dbReference>
<gene>
    <name evidence="1" type="ORF">N7450_000989</name>
</gene>
<proteinExistence type="predicted"/>
<protein>
    <submittedName>
        <fullName evidence="1">Uncharacterized protein</fullName>
    </submittedName>
</protein>
<sequence>MDAGSKSLADLVSSQFSTDGHEHLGDAFSRQTIVSRSEPGFTFRPNLNVVVNWAVGRDLRYKNDHRKVIIGNDAAQTSRWGEDS</sequence>
<dbReference type="AlphaFoldDB" id="A0AAD6E3D1"/>
<reference evidence="1 2" key="1">
    <citation type="journal article" date="2023" name="IMA Fungus">
        <title>Comparative genomic study of the Penicillium genus elucidates a diverse pangenome and 15 lateral gene transfer events.</title>
        <authorList>
            <person name="Petersen C."/>
            <person name="Sorensen T."/>
            <person name="Nielsen M.R."/>
            <person name="Sondergaard T.E."/>
            <person name="Sorensen J.L."/>
            <person name="Fitzpatrick D.A."/>
            <person name="Frisvad J.C."/>
            <person name="Nielsen K.L."/>
        </authorList>
    </citation>
    <scope>NUCLEOTIDE SEQUENCE [LARGE SCALE GENOMIC DNA]</scope>
    <source>
        <strain evidence="1 2">IBT 29057</strain>
    </source>
</reference>
<name>A0AAD6E3D1_9EURO</name>
<comment type="caution">
    <text evidence="1">The sequence shown here is derived from an EMBL/GenBank/DDBJ whole genome shotgun (WGS) entry which is preliminary data.</text>
</comment>